<keyword evidence="2" id="KW-0645">Protease</keyword>
<proteinExistence type="inferred from homology"/>
<evidence type="ECO:0000256" key="4">
    <source>
        <dbReference type="ARBA" id="ARBA00022807"/>
    </source>
</evidence>
<dbReference type="PANTHER" id="PTHR47053">
    <property type="entry name" value="MUREIN DD-ENDOPEPTIDASE MEPH-RELATED"/>
    <property type="match status" value="1"/>
</dbReference>
<feature type="region of interest" description="Disordered" evidence="5">
    <location>
        <begin position="17"/>
        <end position="63"/>
    </location>
</feature>
<dbReference type="InterPro" id="IPR051202">
    <property type="entry name" value="Peptidase_C40"/>
</dbReference>
<feature type="compositionally biased region" description="Basic and acidic residues" evidence="5">
    <location>
        <begin position="17"/>
        <end position="42"/>
    </location>
</feature>
<evidence type="ECO:0000256" key="6">
    <source>
        <dbReference type="SAM" id="Phobius"/>
    </source>
</evidence>
<dbReference type="NCBIfam" id="NF045974">
    <property type="entry name" value="conju_CD1108"/>
    <property type="match status" value="1"/>
</dbReference>
<evidence type="ECO:0000313" key="8">
    <source>
        <dbReference type="EMBL" id="NME58241.1"/>
    </source>
</evidence>
<name>A0A848CT90_9FIRM</name>
<comment type="caution">
    <text evidence="8">The sequence shown here is derived from an EMBL/GenBank/DDBJ whole genome shotgun (WGS) entry which is preliminary data.</text>
</comment>
<dbReference type="InterPro" id="IPR038765">
    <property type="entry name" value="Papain-like_cys_pep_sf"/>
</dbReference>
<evidence type="ECO:0000313" key="9">
    <source>
        <dbReference type="Proteomes" id="UP000580130"/>
    </source>
</evidence>
<dbReference type="Proteomes" id="UP000580130">
    <property type="component" value="Unassembled WGS sequence"/>
</dbReference>
<dbReference type="GO" id="GO:0008234">
    <property type="term" value="F:cysteine-type peptidase activity"/>
    <property type="evidence" value="ECO:0007669"/>
    <property type="project" value="UniProtKB-KW"/>
</dbReference>
<dbReference type="SUPFAM" id="SSF54001">
    <property type="entry name" value="Cysteine proteinases"/>
    <property type="match status" value="1"/>
</dbReference>
<comment type="similarity">
    <text evidence="1">Belongs to the peptidase C40 family.</text>
</comment>
<keyword evidence="6" id="KW-0472">Membrane</keyword>
<dbReference type="Pfam" id="PF00877">
    <property type="entry name" value="NLPC_P60"/>
    <property type="match status" value="1"/>
</dbReference>
<keyword evidence="6" id="KW-1133">Transmembrane helix</keyword>
<gene>
    <name evidence="8" type="ORF">HF855_12735</name>
</gene>
<dbReference type="PROSITE" id="PS51935">
    <property type="entry name" value="NLPC_P60"/>
    <property type="match status" value="1"/>
</dbReference>
<dbReference type="AlphaFoldDB" id="A0A848CT90"/>
<keyword evidence="6" id="KW-0812">Transmembrane</keyword>
<evidence type="ECO:0000256" key="3">
    <source>
        <dbReference type="ARBA" id="ARBA00022801"/>
    </source>
</evidence>
<keyword evidence="3" id="KW-0378">Hydrolase</keyword>
<evidence type="ECO:0000256" key="2">
    <source>
        <dbReference type="ARBA" id="ARBA00022670"/>
    </source>
</evidence>
<feature type="domain" description="NlpC/P60" evidence="7">
    <location>
        <begin position="458"/>
        <end position="583"/>
    </location>
</feature>
<reference evidence="8 9" key="1">
    <citation type="submission" date="2020-04" db="EMBL/GenBank/DDBJ databases">
        <authorList>
            <person name="Hitch T.C.A."/>
            <person name="Wylensek D."/>
            <person name="Clavel T."/>
        </authorList>
    </citation>
    <scope>NUCLEOTIDE SEQUENCE [LARGE SCALE GENOMIC DNA]</scope>
    <source>
        <strain evidence="8 9">BSM-383-APC-5F</strain>
    </source>
</reference>
<dbReference type="RefSeq" id="WP_168934191.1">
    <property type="nucleotide sequence ID" value="NZ_JABAFX010000042.1"/>
</dbReference>
<keyword evidence="4" id="KW-0788">Thiol protease</keyword>
<dbReference type="Gene3D" id="3.90.1720.10">
    <property type="entry name" value="endopeptidase domain like (from Nostoc punctiforme)"/>
    <property type="match status" value="1"/>
</dbReference>
<evidence type="ECO:0000259" key="7">
    <source>
        <dbReference type="PROSITE" id="PS51935"/>
    </source>
</evidence>
<evidence type="ECO:0000256" key="1">
    <source>
        <dbReference type="ARBA" id="ARBA00007074"/>
    </source>
</evidence>
<feature type="region of interest" description="Disordered" evidence="5">
    <location>
        <begin position="359"/>
        <end position="381"/>
    </location>
</feature>
<evidence type="ECO:0000256" key="5">
    <source>
        <dbReference type="SAM" id="MobiDB-lite"/>
    </source>
</evidence>
<dbReference type="GO" id="GO:0006508">
    <property type="term" value="P:proteolysis"/>
    <property type="evidence" value="ECO:0007669"/>
    <property type="project" value="UniProtKB-KW"/>
</dbReference>
<protein>
    <submittedName>
        <fullName evidence="8">C40 family peptidase</fullName>
    </submittedName>
</protein>
<organism evidence="8 9">
    <name type="scientific">Dorea formicigenerans</name>
    <dbReference type="NCBI Taxonomy" id="39486"/>
    <lineage>
        <taxon>Bacteria</taxon>
        <taxon>Bacillati</taxon>
        <taxon>Bacillota</taxon>
        <taxon>Clostridia</taxon>
        <taxon>Lachnospirales</taxon>
        <taxon>Lachnospiraceae</taxon>
        <taxon>Dorea</taxon>
    </lineage>
</organism>
<dbReference type="EMBL" id="JABAFX010000042">
    <property type="protein sequence ID" value="NME58241.1"/>
    <property type="molecule type" value="Genomic_DNA"/>
</dbReference>
<dbReference type="InterPro" id="IPR000064">
    <property type="entry name" value="NLP_P60_dom"/>
</dbReference>
<feature type="transmembrane region" description="Helical" evidence="6">
    <location>
        <begin position="229"/>
        <end position="254"/>
    </location>
</feature>
<feature type="compositionally biased region" description="Low complexity" evidence="5">
    <location>
        <begin position="363"/>
        <end position="377"/>
    </location>
</feature>
<accession>A0A848CT90</accession>
<dbReference type="PANTHER" id="PTHR47053:SF1">
    <property type="entry name" value="MUREIN DD-ENDOPEPTIDASE MEPH-RELATED"/>
    <property type="match status" value="1"/>
</dbReference>
<sequence length="584" mass="64869">MAKKPTRLRFTEDDLADSKVKKAADRADKAADKAEKAVDKLASKKKATKLRQETDAAGSRKAKLRFGKADNSVAVDRPSSAKQLATRGTAVTLTSKVHRAVSEYEDDNVGIQSAQETTKAVESTAYTVDHAIYSHKLKAHDKADKLVQKSDKANVDALYEKFKKDNPDAGSNPFSRWRQKQAIKKEYAAAKAGNSTAKTTAAKGAEKAAQGAKTIAERVTEFCTTHSKVILLVLVAGLLFMVISSMFSSCAALFQGGTQVILGTSFTAEDEDIIGADNDYKALEAALRNQINNIERTHSGYDEYRYDLDEINHNPYELAAYLTVKFEDYTREEVQSTLRWLFDQQYELILTEEVEIRTRTETRTGTSTSTDPETGETTTEEYEYEVEVEYEYYILNVKLVNKGLNRVIGSSGLTEDEMERYRILLQTSGNRPDIFGDDIYAVTGEYTDYDIPGEALTDTRFANMIREAEKYLGYPYVWGGSSPSTSFDCSGFVSWVINNCGNGWSVGRLTANGLMGVCDIIPRSSAKPGDLIFFQGTYDTSGASHVGIYVGNGMMIHCGNPISYASIETSYWQQHFYCFGRIRN</sequence>